<evidence type="ECO:0000256" key="6">
    <source>
        <dbReference type="ARBA" id="ARBA00023139"/>
    </source>
</evidence>
<dbReference type="AlphaFoldDB" id="A0A7Y7XGC5"/>
<dbReference type="Pfam" id="PF02321">
    <property type="entry name" value="OEP"/>
    <property type="match status" value="2"/>
</dbReference>
<evidence type="ECO:0000256" key="3">
    <source>
        <dbReference type="ARBA" id="ARBA00022452"/>
    </source>
</evidence>
<dbReference type="SUPFAM" id="SSF56954">
    <property type="entry name" value="Outer membrane efflux proteins (OEP)"/>
    <property type="match status" value="1"/>
</dbReference>
<keyword evidence="3 9" id="KW-1134">Transmembrane beta strand</keyword>
<feature type="signal peptide" evidence="9">
    <location>
        <begin position="1"/>
        <end position="20"/>
    </location>
</feature>
<keyword evidence="5 9" id="KW-0472">Membrane</keyword>
<dbReference type="GO" id="GO:0015562">
    <property type="term" value="F:efflux transmembrane transporter activity"/>
    <property type="evidence" value="ECO:0007669"/>
    <property type="project" value="InterPro"/>
</dbReference>
<evidence type="ECO:0000256" key="1">
    <source>
        <dbReference type="ARBA" id="ARBA00004459"/>
    </source>
</evidence>
<comment type="subcellular location">
    <subcellularLocation>
        <location evidence="1 9">Cell outer membrane</location>
        <topology evidence="1 9">Lipid-anchor</topology>
    </subcellularLocation>
</comment>
<evidence type="ECO:0000313" key="11">
    <source>
        <dbReference type="Proteomes" id="UP000539985"/>
    </source>
</evidence>
<dbReference type="Gene3D" id="1.20.1600.10">
    <property type="entry name" value="Outer membrane efflux proteins (OEP)"/>
    <property type="match status" value="1"/>
</dbReference>
<keyword evidence="6 9" id="KW-0564">Palmitate</keyword>
<comment type="caution">
    <text evidence="10">The sequence shown here is derived from an EMBL/GenBank/DDBJ whole genome shotgun (WGS) entry which is preliminary data.</text>
</comment>
<evidence type="ECO:0000256" key="9">
    <source>
        <dbReference type="RuleBase" id="RU362097"/>
    </source>
</evidence>
<dbReference type="GO" id="GO:0009279">
    <property type="term" value="C:cell outer membrane"/>
    <property type="evidence" value="ECO:0007669"/>
    <property type="project" value="UniProtKB-SubCell"/>
</dbReference>
<dbReference type="RefSeq" id="WP_177105027.1">
    <property type="nucleotide sequence ID" value="NZ_JACAQB010000023.1"/>
</dbReference>
<evidence type="ECO:0000313" key="10">
    <source>
        <dbReference type="EMBL" id="NWB99383.1"/>
    </source>
</evidence>
<keyword evidence="4 9" id="KW-0812">Transmembrane</keyword>
<sequence>MKLLLLVVLLLAGCSFIPDYQPPSPTVAEHWRDAATLADAAPLPDWHEVFLDPELQRLIELARLHNLDLQVAVLRIDEARALYGISAADQWPGGGIDGSVQRQKTSAADSPTGKALIHEQGQFRLGITAFELDLWGRVRALKAEAGQRLVAREDDARSVQISLVGEVATAYYEHRAYLELHRQNRQLLERAGESKRLIGRRQELGLASELELRQADALALTLEAEMVDAARQQGLALNRLELLVGTTLEPSRFSARAWNDGPALPEIAPGLPSELLVRRPDIRAAEARLKAFNANIGAARAAFLPSISLTGFFGVSSPQLSELFSGEAKGWSFTPAVSLPLFDMGRRFVQLELSKVQREIAVVEYQRSIQQAFREVADALASNEPLNRQLDAQQRLVLNESRRVELAQLLYQDGLNSYLEVLDAQRGLSTAQQALIRTRLLQVSNRIALYKSLGGGWAEERGVREAS</sequence>
<dbReference type="InterPro" id="IPR010131">
    <property type="entry name" value="MdtP/NodT-like"/>
</dbReference>
<reference evidence="10 11" key="1">
    <citation type="submission" date="2020-04" db="EMBL/GenBank/DDBJ databases">
        <title>Molecular characterization of pseudomonads from Agaricus bisporus reveal novel blotch 2 pathogens in Western Europe.</title>
        <authorList>
            <person name="Taparia T."/>
            <person name="Krijger M."/>
            <person name="Haynes E."/>
            <person name="Elpinstone J.G."/>
            <person name="Noble R."/>
            <person name="Van Der Wolf J."/>
        </authorList>
    </citation>
    <scope>NUCLEOTIDE SEQUENCE [LARGE SCALE GENOMIC DNA]</scope>
    <source>
        <strain evidence="10 11">H7001</strain>
    </source>
</reference>
<feature type="chain" id="PRO_5031595121" evidence="9">
    <location>
        <begin position="21"/>
        <end position="467"/>
    </location>
</feature>
<dbReference type="NCBIfam" id="TIGR01845">
    <property type="entry name" value="outer_NodT"/>
    <property type="match status" value="1"/>
</dbReference>
<evidence type="ECO:0000256" key="8">
    <source>
        <dbReference type="ARBA" id="ARBA00023288"/>
    </source>
</evidence>
<keyword evidence="8 9" id="KW-0449">Lipoprotein</keyword>
<evidence type="ECO:0000256" key="2">
    <source>
        <dbReference type="ARBA" id="ARBA00007613"/>
    </source>
</evidence>
<evidence type="ECO:0000256" key="5">
    <source>
        <dbReference type="ARBA" id="ARBA00023136"/>
    </source>
</evidence>
<dbReference type="Proteomes" id="UP000539985">
    <property type="component" value="Unassembled WGS sequence"/>
</dbReference>
<evidence type="ECO:0000256" key="4">
    <source>
        <dbReference type="ARBA" id="ARBA00022692"/>
    </source>
</evidence>
<dbReference type="EMBL" id="JACAQB010000023">
    <property type="protein sequence ID" value="NWB99383.1"/>
    <property type="molecule type" value="Genomic_DNA"/>
</dbReference>
<accession>A0A7Y7XGC5</accession>
<proteinExistence type="inferred from homology"/>
<dbReference type="InterPro" id="IPR003423">
    <property type="entry name" value="OMP_efflux"/>
</dbReference>
<name>A0A7Y7XGC5_9PSED</name>
<dbReference type="PANTHER" id="PTHR30203">
    <property type="entry name" value="OUTER MEMBRANE CATION EFFLUX PROTEIN"/>
    <property type="match status" value="1"/>
</dbReference>
<protein>
    <submittedName>
        <fullName evidence="10">Efflux transporter outer membrane subunit</fullName>
    </submittedName>
</protein>
<keyword evidence="7" id="KW-0998">Cell outer membrane</keyword>
<gene>
    <name evidence="10" type="ORF">HX882_26165</name>
</gene>
<dbReference type="PANTHER" id="PTHR30203:SF32">
    <property type="entry name" value="CATION EFFLUX SYSTEM PROTEIN CUSC"/>
    <property type="match status" value="1"/>
</dbReference>
<dbReference type="Gene3D" id="2.20.200.10">
    <property type="entry name" value="Outer membrane efflux proteins (OEP)"/>
    <property type="match status" value="1"/>
</dbReference>
<comment type="similarity">
    <text evidence="2 9">Belongs to the outer membrane factor (OMF) (TC 1.B.17) family.</text>
</comment>
<organism evidence="10 11">
    <name type="scientific">Pseudomonas gingeri</name>
    <dbReference type="NCBI Taxonomy" id="117681"/>
    <lineage>
        <taxon>Bacteria</taxon>
        <taxon>Pseudomonadati</taxon>
        <taxon>Pseudomonadota</taxon>
        <taxon>Gammaproteobacteria</taxon>
        <taxon>Pseudomonadales</taxon>
        <taxon>Pseudomonadaceae</taxon>
        <taxon>Pseudomonas</taxon>
    </lineage>
</organism>
<evidence type="ECO:0000256" key="7">
    <source>
        <dbReference type="ARBA" id="ARBA00023237"/>
    </source>
</evidence>
<keyword evidence="9" id="KW-0732">Signal</keyword>